<keyword evidence="20" id="KW-1185">Reference proteome</keyword>
<dbReference type="InterPro" id="IPR003594">
    <property type="entry name" value="HATPase_dom"/>
</dbReference>
<dbReference type="PROSITE" id="PS50109">
    <property type="entry name" value="HIS_KIN"/>
    <property type="match status" value="1"/>
</dbReference>
<dbReference type="SUPFAM" id="SSF47384">
    <property type="entry name" value="Homodimeric domain of signal transducing histidine kinase"/>
    <property type="match status" value="1"/>
</dbReference>
<evidence type="ECO:0000313" key="20">
    <source>
        <dbReference type="Proteomes" id="UP000468990"/>
    </source>
</evidence>
<dbReference type="InterPro" id="IPR005467">
    <property type="entry name" value="His_kinase_dom"/>
</dbReference>
<dbReference type="Pfam" id="PF07494">
    <property type="entry name" value="Reg_prop"/>
    <property type="match status" value="8"/>
</dbReference>
<dbReference type="InterPro" id="IPR011047">
    <property type="entry name" value="Quinoprotein_ADH-like_sf"/>
</dbReference>
<sequence>MKYTSVFLVLLFISGNLFSQNKYRLKNFSTTDGLSQNSVIAIHQDKFGQMWFGTRDGLNKYDGSRFTIFRNDVANKTSISNDILAIEEDNSGKLWIGTYNGLNCYDPVSNTFKRYLTDKTNHTINSNTIWCIKKIGDEMWFGTSKGLSVYNKKTGQFSSAVHSATDNASIPSNNILSIFKTKKGKVWIGTTKGLCLFTGRKNGKFSFKNYPLNNIDVLNVSAIAEDRFNNIWVGTKNKGLLKFNPSTNSFVSFLPEEKRKEINNEIRALAIDRKGSIWIGAYDGIYILGEDKSIQKINNNNSYSSSNHNTGIEKVKSIFIDKKGSVWIGCYYKGVNMWDISSVNFLNYDQNSKKIPMSYDVVSSIVADKNRNIYFGTEGGGITVYNKNTEATSYLNNKIGQTPINDIKSMCVAENNILWMGTFSKGISAYNTQTKNIESDRISSKLKDSLKDVGVYSIKTEGNGVLWMGTFSKGLVRYNTVSKDFQFIRNDTTKANYLTNNYVRTVFVDKQKRLWVGTLSGLNLIGLQNFQSNKYVVKHYFYDDVALSGDDILTLFQDSQNKIWVGTKAKGLHYFDGKKFNRINLKIGNMVVTSIHSILEDDDKNLWISSNQGILKYSTTRKTVVGYDQKDGIANNEFNDNAALKLDGNTFYFGSPSGATYFDSRKISKNLYAPQVLITDLKIKNKTTNPNDSLGILEKSIGYTKTITLDYDKANFSISFAIPNYIRSKKNQYSYRLTGLENNWTITKNSEANFAIQNPGTYTFEVRGANNDGVWNKNPTTLTVIVNPAPWRSIWAFLLYGIIIGLGLYGLIWIMKSKARLKQKLELEYLETQRIEENNKLKLDFFTNISHEFRTPLTLILGPLQQILADYNGTNEMYKKLLVIEGSANHLLGLINRLMDFRKLENHQVALESANGNIVKFTKEIFLSFIEYAKDGGYDYTFEAENEEMLVYFDRYKLERVFYNLISNAFRYTPKGGSINIKINQDQQHLFIAVEDSGVGISEEHIDKIFDLFFEVPTHNQVQKNYNKGTGIGLSIVKNIVELHKGKIDVTNKPTGGVIFKVTLPLGREHLLDSEIISDFKISDDIEQYNAQLETSEAIENEDIEDLIVNEEKQTILIVEDHKVLRKFMKNLLKKDYNIIEAENGKIALDKALKFVPNLIISDVIMPEMVGTELCAKIKENIKTSHIPVILLTSRSSLVYKFEGLESGADDYISKPFNLMEFKLRVKNLLNTTERLKIKFSSEDSFIPSEITVSSIDEELLKKAFKIVEENISNEQFDVPFFCTELGVSRTMLFLKIKAWTNCTPNEFIHEIRLKRAAQLLEQDKLTVSEISYKVGFNNPKYFSKCFQKKYGETPSQYADKFYKTTVVI</sequence>
<reference evidence="18 19" key="1">
    <citation type="submission" date="2017-05" db="EMBL/GenBank/DDBJ databases">
        <authorList>
            <person name="Varghese N."/>
            <person name="Submissions S."/>
        </authorList>
    </citation>
    <scope>NUCLEOTIDE SEQUENCE [LARGE SCALE GENOMIC DNA]</scope>
    <source>
        <strain evidence="18 19">DSM 19382</strain>
    </source>
</reference>
<dbReference type="Gene3D" id="1.10.10.60">
    <property type="entry name" value="Homeodomain-like"/>
    <property type="match status" value="1"/>
</dbReference>
<keyword evidence="4" id="KW-0808">Transferase</keyword>
<comment type="catalytic activity">
    <reaction evidence="1">
        <text>ATP + protein L-histidine = ADP + protein N-phospho-L-histidine.</text>
        <dbReference type="EC" id="2.7.13.3"/>
    </reaction>
</comment>
<keyword evidence="10" id="KW-0238">DNA-binding</keyword>
<keyword evidence="3 12" id="KW-0597">Phosphoprotein</keyword>
<proteinExistence type="predicted"/>
<evidence type="ECO:0000256" key="13">
    <source>
        <dbReference type="SAM" id="Phobius"/>
    </source>
</evidence>
<dbReference type="FunFam" id="1.10.287.130:FF:000034">
    <property type="entry name" value="Two-component system sensor histidine kinase/response regulator"/>
    <property type="match status" value="1"/>
</dbReference>
<feature type="modified residue" description="4-aspartylphosphate" evidence="12">
    <location>
        <position position="1163"/>
    </location>
</feature>
<evidence type="ECO:0000313" key="19">
    <source>
        <dbReference type="Proteomes" id="UP000317289"/>
    </source>
</evidence>
<protein>
    <recommendedName>
        <fullName evidence="2">histidine kinase</fullName>
        <ecNumber evidence="2">2.7.13.3</ecNumber>
    </recommendedName>
</protein>
<dbReference type="GO" id="GO:0043565">
    <property type="term" value="F:sequence-specific DNA binding"/>
    <property type="evidence" value="ECO:0007669"/>
    <property type="project" value="InterPro"/>
</dbReference>
<dbReference type="Pfam" id="PF02518">
    <property type="entry name" value="HATPase_c"/>
    <property type="match status" value="1"/>
</dbReference>
<evidence type="ECO:0000256" key="6">
    <source>
        <dbReference type="ARBA" id="ARBA00022777"/>
    </source>
</evidence>
<gene>
    <name evidence="17" type="ORF">GJU42_16070</name>
    <name evidence="18" type="ORF">SAMN06265349_106191</name>
</gene>
<name>A0A521F387_9FLAO</name>
<evidence type="ECO:0000256" key="9">
    <source>
        <dbReference type="ARBA" id="ARBA00023015"/>
    </source>
</evidence>
<dbReference type="InterPro" id="IPR036097">
    <property type="entry name" value="HisK_dim/P_sf"/>
</dbReference>
<keyword evidence="8" id="KW-0902">Two-component regulatory system</keyword>
<dbReference type="SMART" id="SM00387">
    <property type="entry name" value="HATPase_c"/>
    <property type="match status" value="1"/>
</dbReference>
<dbReference type="Gene3D" id="1.10.287.130">
    <property type="match status" value="1"/>
</dbReference>
<dbReference type="SMART" id="SM00342">
    <property type="entry name" value="HTH_ARAC"/>
    <property type="match status" value="1"/>
</dbReference>
<dbReference type="InterPro" id="IPR013783">
    <property type="entry name" value="Ig-like_fold"/>
</dbReference>
<dbReference type="SMART" id="SM00448">
    <property type="entry name" value="REC"/>
    <property type="match status" value="1"/>
</dbReference>
<dbReference type="EMBL" id="WKKG01000008">
    <property type="protein sequence ID" value="MRX69491.1"/>
    <property type="molecule type" value="Genomic_DNA"/>
</dbReference>
<dbReference type="Gene3D" id="3.40.50.2300">
    <property type="match status" value="1"/>
</dbReference>
<feature type="transmembrane region" description="Helical" evidence="13">
    <location>
        <begin position="794"/>
        <end position="814"/>
    </location>
</feature>
<evidence type="ECO:0000259" key="14">
    <source>
        <dbReference type="PROSITE" id="PS01124"/>
    </source>
</evidence>
<evidence type="ECO:0000256" key="8">
    <source>
        <dbReference type="ARBA" id="ARBA00023012"/>
    </source>
</evidence>
<dbReference type="InterPro" id="IPR018060">
    <property type="entry name" value="HTH_AraC"/>
</dbReference>
<evidence type="ECO:0000256" key="1">
    <source>
        <dbReference type="ARBA" id="ARBA00000085"/>
    </source>
</evidence>
<dbReference type="PROSITE" id="PS01124">
    <property type="entry name" value="HTH_ARAC_FAMILY_2"/>
    <property type="match status" value="1"/>
</dbReference>
<dbReference type="FunFam" id="3.30.565.10:FF:000037">
    <property type="entry name" value="Hybrid sensor histidine kinase/response regulator"/>
    <property type="match status" value="1"/>
</dbReference>
<dbReference type="PANTHER" id="PTHR43547:SF2">
    <property type="entry name" value="HYBRID SIGNAL TRANSDUCTION HISTIDINE KINASE C"/>
    <property type="match status" value="1"/>
</dbReference>
<dbReference type="InterPro" id="IPR004358">
    <property type="entry name" value="Sig_transdc_His_kin-like_C"/>
</dbReference>
<evidence type="ECO:0000256" key="7">
    <source>
        <dbReference type="ARBA" id="ARBA00022840"/>
    </source>
</evidence>
<dbReference type="Pfam" id="PF07495">
    <property type="entry name" value="Y_Y_Y"/>
    <property type="match status" value="1"/>
</dbReference>
<evidence type="ECO:0000313" key="18">
    <source>
        <dbReference type="EMBL" id="SMO90619.1"/>
    </source>
</evidence>
<keyword evidence="11" id="KW-0804">Transcription</keyword>
<dbReference type="InterPro" id="IPR011110">
    <property type="entry name" value="Reg_prop"/>
</dbReference>
<dbReference type="Gene3D" id="3.30.565.10">
    <property type="entry name" value="Histidine kinase-like ATPase, C-terminal domain"/>
    <property type="match status" value="1"/>
</dbReference>
<dbReference type="Pfam" id="PF00072">
    <property type="entry name" value="Response_reg"/>
    <property type="match status" value="1"/>
</dbReference>
<evidence type="ECO:0000313" key="17">
    <source>
        <dbReference type="EMBL" id="MRX69491.1"/>
    </source>
</evidence>
<dbReference type="GO" id="GO:0005524">
    <property type="term" value="F:ATP binding"/>
    <property type="evidence" value="ECO:0007669"/>
    <property type="project" value="UniProtKB-KW"/>
</dbReference>
<dbReference type="CDD" id="cd17574">
    <property type="entry name" value="REC_OmpR"/>
    <property type="match status" value="1"/>
</dbReference>
<feature type="domain" description="Histidine kinase" evidence="15">
    <location>
        <begin position="848"/>
        <end position="1068"/>
    </location>
</feature>
<dbReference type="Gene3D" id="2.60.40.10">
    <property type="entry name" value="Immunoglobulins"/>
    <property type="match status" value="1"/>
</dbReference>
<keyword evidence="7" id="KW-0067">ATP-binding</keyword>
<evidence type="ECO:0000259" key="15">
    <source>
        <dbReference type="PROSITE" id="PS50109"/>
    </source>
</evidence>
<dbReference type="PROSITE" id="PS00041">
    <property type="entry name" value="HTH_ARAC_FAMILY_1"/>
    <property type="match status" value="1"/>
</dbReference>
<dbReference type="InterPro" id="IPR001789">
    <property type="entry name" value="Sig_transdc_resp-reg_receiver"/>
</dbReference>
<dbReference type="OrthoDB" id="1522078at2"/>
<dbReference type="SUPFAM" id="SSF46689">
    <property type="entry name" value="Homeodomain-like"/>
    <property type="match status" value="1"/>
</dbReference>
<keyword evidence="9" id="KW-0805">Transcription regulation</keyword>
<dbReference type="CDD" id="cd00082">
    <property type="entry name" value="HisKA"/>
    <property type="match status" value="1"/>
</dbReference>
<evidence type="ECO:0000256" key="3">
    <source>
        <dbReference type="ARBA" id="ARBA00022553"/>
    </source>
</evidence>
<keyword evidence="5" id="KW-0547">Nucleotide-binding</keyword>
<dbReference type="SUPFAM" id="SSF63829">
    <property type="entry name" value="Calcium-dependent phosphotriesterase"/>
    <property type="match status" value="2"/>
</dbReference>
<dbReference type="InterPro" id="IPR018062">
    <property type="entry name" value="HTH_AraC-typ_CS"/>
</dbReference>
<dbReference type="SUPFAM" id="SSF52172">
    <property type="entry name" value="CheY-like"/>
    <property type="match status" value="1"/>
</dbReference>
<dbReference type="InterPro" id="IPR009057">
    <property type="entry name" value="Homeodomain-like_sf"/>
</dbReference>
<evidence type="ECO:0000256" key="2">
    <source>
        <dbReference type="ARBA" id="ARBA00012438"/>
    </source>
</evidence>
<accession>A0A521F387</accession>
<dbReference type="Gene3D" id="2.130.10.10">
    <property type="entry name" value="YVTN repeat-like/Quinoprotein amine dehydrogenase"/>
    <property type="match status" value="2"/>
</dbReference>
<organism evidence="18 19">
    <name type="scientific">Flavobacterium resistens</name>
    <dbReference type="NCBI Taxonomy" id="443612"/>
    <lineage>
        <taxon>Bacteria</taxon>
        <taxon>Pseudomonadati</taxon>
        <taxon>Bacteroidota</taxon>
        <taxon>Flavobacteriia</taxon>
        <taxon>Flavobacteriales</taxon>
        <taxon>Flavobacteriaceae</taxon>
        <taxon>Flavobacterium</taxon>
    </lineage>
</organism>
<reference evidence="17 20" key="2">
    <citation type="submission" date="2019-11" db="EMBL/GenBank/DDBJ databases">
        <title>Flavobacterium resistens genome.</title>
        <authorList>
            <person name="Wilson V.M."/>
            <person name="Newman J.D."/>
        </authorList>
    </citation>
    <scope>NUCLEOTIDE SEQUENCE [LARGE SCALE GENOMIC DNA]</scope>
    <source>
        <strain evidence="17 20">DSM 19382</strain>
    </source>
</reference>
<keyword evidence="13" id="KW-0812">Transmembrane</keyword>
<dbReference type="PRINTS" id="PR00344">
    <property type="entry name" value="BCTRLSENSOR"/>
</dbReference>
<feature type="domain" description="Response regulatory" evidence="16">
    <location>
        <begin position="1115"/>
        <end position="1230"/>
    </location>
</feature>
<evidence type="ECO:0000259" key="16">
    <source>
        <dbReference type="PROSITE" id="PS50110"/>
    </source>
</evidence>
<dbReference type="EMBL" id="FXTA01000006">
    <property type="protein sequence ID" value="SMO90619.1"/>
    <property type="molecule type" value="Genomic_DNA"/>
</dbReference>
<dbReference type="Proteomes" id="UP000317289">
    <property type="component" value="Unassembled WGS sequence"/>
</dbReference>
<dbReference type="Pfam" id="PF12833">
    <property type="entry name" value="HTH_18"/>
    <property type="match status" value="1"/>
</dbReference>
<evidence type="ECO:0000256" key="5">
    <source>
        <dbReference type="ARBA" id="ARBA00022741"/>
    </source>
</evidence>
<evidence type="ECO:0000256" key="10">
    <source>
        <dbReference type="ARBA" id="ARBA00023125"/>
    </source>
</evidence>
<dbReference type="InterPro" id="IPR036890">
    <property type="entry name" value="HATPase_C_sf"/>
</dbReference>
<dbReference type="PROSITE" id="PS50110">
    <property type="entry name" value="RESPONSE_REGULATORY"/>
    <property type="match status" value="1"/>
</dbReference>
<evidence type="ECO:0000256" key="11">
    <source>
        <dbReference type="ARBA" id="ARBA00023163"/>
    </source>
</evidence>
<dbReference type="SMART" id="SM00388">
    <property type="entry name" value="HisKA"/>
    <property type="match status" value="1"/>
</dbReference>
<dbReference type="SUPFAM" id="SSF55874">
    <property type="entry name" value="ATPase domain of HSP90 chaperone/DNA topoisomerase II/histidine kinase"/>
    <property type="match status" value="1"/>
</dbReference>
<dbReference type="Proteomes" id="UP000468990">
    <property type="component" value="Unassembled WGS sequence"/>
</dbReference>
<dbReference type="InterPro" id="IPR011123">
    <property type="entry name" value="Y_Y_Y"/>
</dbReference>
<keyword evidence="6 18" id="KW-0418">Kinase</keyword>
<dbReference type="SUPFAM" id="SSF50998">
    <property type="entry name" value="Quinoprotein alcohol dehydrogenase-like"/>
    <property type="match status" value="1"/>
</dbReference>
<dbReference type="EC" id="2.7.13.3" evidence="2"/>
<dbReference type="RefSeq" id="WP_142452258.1">
    <property type="nucleotide sequence ID" value="NZ_FXTA01000006.1"/>
</dbReference>
<keyword evidence="13" id="KW-1133">Transmembrane helix</keyword>
<dbReference type="InterPro" id="IPR003661">
    <property type="entry name" value="HisK_dim/P_dom"/>
</dbReference>
<dbReference type="PANTHER" id="PTHR43547">
    <property type="entry name" value="TWO-COMPONENT HISTIDINE KINASE"/>
    <property type="match status" value="1"/>
</dbReference>
<dbReference type="GO" id="GO:0003700">
    <property type="term" value="F:DNA-binding transcription factor activity"/>
    <property type="evidence" value="ECO:0007669"/>
    <property type="project" value="InterPro"/>
</dbReference>
<dbReference type="InterPro" id="IPR011006">
    <property type="entry name" value="CheY-like_superfamily"/>
</dbReference>
<dbReference type="Pfam" id="PF00512">
    <property type="entry name" value="HisKA"/>
    <property type="match status" value="1"/>
</dbReference>
<dbReference type="InterPro" id="IPR015943">
    <property type="entry name" value="WD40/YVTN_repeat-like_dom_sf"/>
</dbReference>
<evidence type="ECO:0000256" key="12">
    <source>
        <dbReference type="PROSITE-ProRule" id="PRU00169"/>
    </source>
</evidence>
<feature type="domain" description="HTH araC/xylS-type" evidence="14">
    <location>
        <begin position="1262"/>
        <end position="1361"/>
    </location>
</feature>
<evidence type="ECO:0000256" key="4">
    <source>
        <dbReference type="ARBA" id="ARBA00022679"/>
    </source>
</evidence>
<dbReference type="FunFam" id="2.60.40.10:FF:000791">
    <property type="entry name" value="Two-component system sensor histidine kinase/response regulator"/>
    <property type="match status" value="1"/>
</dbReference>
<dbReference type="GO" id="GO:0000155">
    <property type="term" value="F:phosphorelay sensor kinase activity"/>
    <property type="evidence" value="ECO:0007669"/>
    <property type="project" value="InterPro"/>
</dbReference>
<keyword evidence="13" id="KW-0472">Membrane</keyword>